<comment type="function">
    <text evidence="5">This protein is involved in the repair of mismatches in DNA. It is required for dam-dependent methyl-directed DNA mismatch repair. May act as a 'molecular matchmaker', a protein that promotes the formation of a stable complex between two or more DNA-binding proteins in an ATP-dependent manner without itself being part of a final effector complex.</text>
</comment>
<evidence type="ECO:0000313" key="9">
    <source>
        <dbReference type="Proteomes" id="UP000254209"/>
    </source>
</evidence>
<gene>
    <name evidence="5 8" type="primary">mutL</name>
    <name evidence="8" type="ORF">NCTC10283_01040</name>
</gene>
<name>A0A376BMI5_9NEIS</name>
<dbReference type="RefSeq" id="WP_034292742.1">
    <property type="nucleotide sequence ID" value="NZ_CP091519.2"/>
</dbReference>
<dbReference type="GO" id="GO:0030983">
    <property type="term" value="F:mismatched DNA binding"/>
    <property type="evidence" value="ECO:0007669"/>
    <property type="project" value="InterPro"/>
</dbReference>
<evidence type="ECO:0000313" key="8">
    <source>
        <dbReference type="EMBL" id="SSY70919.1"/>
    </source>
</evidence>
<dbReference type="Gene3D" id="3.30.565.10">
    <property type="entry name" value="Histidine kinase-like ATPase, C-terminal domain"/>
    <property type="match status" value="1"/>
</dbReference>
<dbReference type="CDD" id="cd03482">
    <property type="entry name" value="MutL_Trans_MutL"/>
    <property type="match status" value="1"/>
</dbReference>
<evidence type="ECO:0000256" key="2">
    <source>
        <dbReference type="ARBA" id="ARBA00021975"/>
    </source>
</evidence>
<dbReference type="InterPro" id="IPR020667">
    <property type="entry name" value="DNA_mismatch_repair_MutL"/>
</dbReference>
<protein>
    <recommendedName>
        <fullName evidence="2 5">DNA mismatch repair protein MutL</fullName>
    </recommendedName>
</protein>
<dbReference type="HAMAP" id="MF_00149">
    <property type="entry name" value="DNA_mis_repair"/>
    <property type="match status" value="1"/>
</dbReference>
<sequence length="640" mass="70007">MNKIQILPDHLINQIAAGEVVERPANALKEIVENSLDAGATHISVEIAGGGIKLLRVSDNGAGMHADDLPLALSRHATSKIKNLSDLEHVRSMGFRGEGLASIASVSRLTLTSRTADTAHAHQIRAEDGVLSAVSAAAHPIGTTLEVCELFFNTPARRKFLKSENTEYAHCATMLERLALANPQVAFSLKNNGKSVFSYPAQSLAERVAAIMGAEFQAACLPVDSGENVLRVHGFVAKPTFSKGKSDNQFCFVNNRFVRDKVILHAVKQAYRDVLHNQMTPAFVLFLEIPPELVDVNVHPTKTEIRFRDSQAVHQLIFHSLNKVLADTRADLTDSVGNASEILQERISGEPASISNGETLVWGQTDFSGSLKTSSLNHQKVSPANYSAFRAPQQRSLSLRERQAAMNTYAELYRDDDELTAWEHTRLPETHITQIIESTEEKTEKPDYPLGFALAQLLGIYILAQTADGLILVDMHAAAERVNYEKMKAARLSGSLKAQMLLIPMTFAASHEERAVAAEYADLLRDYGLALADLGDGQLAVQSVPAMLGKANAAELARDVLRELMAVGSSQVIEQYENQILSTMACHGSVRAGRQLTQPEMNALLRDMEATPRSNQCNHGRPTWVRIGLADLDALFLRGQ</sequence>
<dbReference type="OrthoDB" id="9763467at2"/>
<dbReference type="EMBL" id="UFSO01000002">
    <property type="protein sequence ID" value="SSY70919.1"/>
    <property type="molecule type" value="Genomic_DNA"/>
</dbReference>
<keyword evidence="3 5" id="KW-0227">DNA damage</keyword>
<proteinExistence type="inferred from homology"/>
<dbReference type="SUPFAM" id="SSF55874">
    <property type="entry name" value="ATPase domain of HSP90 chaperone/DNA topoisomerase II/histidine kinase"/>
    <property type="match status" value="1"/>
</dbReference>
<dbReference type="InterPro" id="IPR014790">
    <property type="entry name" value="MutL_C"/>
</dbReference>
<dbReference type="GO" id="GO:0140664">
    <property type="term" value="F:ATP-dependent DNA damage sensor activity"/>
    <property type="evidence" value="ECO:0007669"/>
    <property type="project" value="InterPro"/>
</dbReference>
<evidence type="ECO:0000256" key="3">
    <source>
        <dbReference type="ARBA" id="ARBA00022763"/>
    </source>
</evidence>
<dbReference type="SUPFAM" id="SSF118116">
    <property type="entry name" value="DNA mismatch repair protein MutL"/>
    <property type="match status" value="1"/>
</dbReference>
<dbReference type="InterPro" id="IPR020568">
    <property type="entry name" value="Ribosomal_Su5_D2-typ_SF"/>
</dbReference>
<dbReference type="InterPro" id="IPR013507">
    <property type="entry name" value="DNA_mismatch_S5_2-like"/>
</dbReference>
<dbReference type="InterPro" id="IPR042120">
    <property type="entry name" value="MutL_C_dimsub"/>
</dbReference>
<feature type="domain" description="MutL C-terminal dimerisation" evidence="6">
    <location>
        <begin position="453"/>
        <end position="596"/>
    </location>
</feature>
<dbReference type="Pfam" id="PF01119">
    <property type="entry name" value="DNA_mis_repair"/>
    <property type="match status" value="1"/>
</dbReference>
<dbReference type="SUPFAM" id="SSF54211">
    <property type="entry name" value="Ribosomal protein S5 domain 2-like"/>
    <property type="match status" value="1"/>
</dbReference>
<evidence type="ECO:0000259" key="7">
    <source>
        <dbReference type="SMART" id="SM01340"/>
    </source>
</evidence>
<dbReference type="GO" id="GO:0005524">
    <property type="term" value="F:ATP binding"/>
    <property type="evidence" value="ECO:0007669"/>
    <property type="project" value="InterPro"/>
</dbReference>
<dbReference type="GO" id="GO:0006298">
    <property type="term" value="P:mismatch repair"/>
    <property type="evidence" value="ECO:0007669"/>
    <property type="project" value="UniProtKB-UniRule"/>
</dbReference>
<keyword evidence="9" id="KW-1185">Reference proteome</keyword>
<dbReference type="InterPro" id="IPR002099">
    <property type="entry name" value="MutL/Mlh/PMS"/>
</dbReference>
<dbReference type="PANTHER" id="PTHR10073">
    <property type="entry name" value="DNA MISMATCH REPAIR PROTEIN MLH, PMS, MUTL"/>
    <property type="match status" value="1"/>
</dbReference>
<dbReference type="Proteomes" id="UP000254209">
    <property type="component" value="Unassembled WGS sequence"/>
</dbReference>
<dbReference type="CDD" id="cd16926">
    <property type="entry name" value="HATPase_MutL-MLH-PMS-like"/>
    <property type="match status" value="1"/>
</dbReference>
<dbReference type="STRING" id="1120980.GCA_000745955_01258"/>
<reference evidence="8 9" key="1">
    <citation type="submission" date="2018-06" db="EMBL/GenBank/DDBJ databases">
        <authorList>
            <consortium name="Pathogen Informatics"/>
            <person name="Doyle S."/>
        </authorList>
    </citation>
    <scope>NUCLEOTIDE SEQUENCE [LARGE SCALE GENOMIC DNA]</scope>
    <source>
        <strain evidence="8 9">NCTC10283</strain>
    </source>
</reference>
<dbReference type="Gene3D" id="3.30.1370.100">
    <property type="entry name" value="MutL, C-terminal domain, regulatory subdomain"/>
    <property type="match status" value="1"/>
</dbReference>
<dbReference type="SMART" id="SM00853">
    <property type="entry name" value="MutL_C"/>
    <property type="match status" value="1"/>
</dbReference>
<dbReference type="NCBIfam" id="NF000949">
    <property type="entry name" value="PRK00095.1-2"/>
    <property type="match status" value="1"/>
</dbReference>
<evidence type="ECO:0000256" key="4">
    <source>
        <dbReference type="ARBA" id="ARBA00023204"/>
    </source>
</evidence>
<organism evidence="8 9">
    <name type="scientific">Alysiella crassa</name>
    <dbReference type="NCBI Taxonomy" id="153491"/>
    <lineage>
        <taxon>Bacteria</taxon>
        <taxon>Pseudomonadati</taxon>
        <taxon>Pseudomonadota</taxon>
        <taxon>Betaproteobacteria</taxon>
        <taxon>Neisseriales</taxon>
        <taxon>Neisseriaceae</taxon>
        <taxon>Alysiella</taxon>
    </lineage>
</organism>
<keyword evidence="4 5" id="KW-0234">DNA repair</keyword>
<dbReference type="Gene3D" id="3.30.1540.20">
    <property type="entry name" value="MutL, C-terminal domain, dimerisation subdomain"/>
    <property type="match status" value="1"/>
</dbReference>
<dbReference type="Pfam" id="PF08676">
    <property type="entry name" value="MutL_C"/>
    <property type="match status" value="1"/>
</dbReference>
<dbReference type="Gene3D" id="3.30.230.10">
    <property type="match status" value="1"/>
</dbReference>
<dbReference type="PANTHER" id="PTHR10073:SF12">
    <property type="entry name" value="DNA MISMATCH REPAIR PROTEIN MLH1"/>
    <property type="match status" value="1"/>
</dbReference>
<evidence type="ECO:0000256" key="5">
    <source>
        <dbReference type="HAMAP-Rule" id="MF_00149"/>
    </source>
</evidence>
<dbReference type="NCBIfam" id="TIGR00585">
    <property type="entry name" value="mutl"/>
    <property type="match status" value="1"/>
</dbReference>
<dbReference type="FunFam" id="3.30.565.10:FF:000003">
    <property type="entry name" value="DNA mismatch repair endonuclease MutL"/>
    <property type="match status" value="1"/>
</dbReference>
<dbReference type="GO" id="GO:0016887">
    <property type="term" value="F:ATP hydrolysis activity"/>
    <property type="evidence" value="ECO:0007669"/>
    <property type="project" value="InterPro"/>
</dbReference>
<dbReference type="SMART" id="SM01340">
    <property type="entry name" value="DNA_mis_repair"/>
    <property type="match status" value="1"/>
</dbReference>
<dbReference type="PROSITE" id="PS00058">
    <property type="entry name" value="DNA_MISMATCH_REPAIR_1"/>
    <property type="match status" value="1"/>
</dbReference>
<dbReference type="InterPro" id="IPR038973">
    <property type="entry name" value="MutL/Mlh/Pms-like"/>
</dbReference>
<dbReference type="InterPro" id="IPR036890">
    <property type="entry name" value="HATPase_C_sf"/>
</dbReference>
<dbReference type="InterPro" id="IPR014762">
    <property type="entry name" value="DNA_mismatch_repair_CS"/>
</dbReference>
<dbReference type="InterPro" id="IPR014721">
    <property type="entry name" value="Ribsml_uS5_D2-typ_fold_subgr"/>
</dbReference>
<evidence type="ECO:0000259" key="6">
    <source>
        <dbReference type="SMART" id="SM00853"/>
    </source>
</evidence>
<dbReference type="AlphaFoldDB" id="A0A376BMI5"/>
<dbReference type="InterPro" id="IPR042121">
    <property type="entry name" value="MutL_C_regsub"/>
</dbReference>
<dbReference type="InterPro" id="IPR037198">
    <property type="entry name" value="MutL_C_sf"/>
</dbReference>
<dbReference type="GO" id="GO:0032300">
    <property type="term" value="C:mismatch repair complex"/>
    <property type="evidence" value="ECO:0007669"/>
    <property type="project" value="InterPro"/>
</dbReference>
<comment type="similarity">
    <text evidence="1 5">Belongs to the DNA mismatch repair MutL/HexB family.</text>
</comment>
<evidence type="ECO:0000256" key="1">
    <source>
        <dbReference type="ARBA" id="ARBA00006082"/>
    </source>
</evidence>
<feature type="domain" description="DNA mismatch repair protein S5" evidence="7">
    <location>
        <begin position="208"/>
        <end position="326"/>
    </location>
</feature>
<accession>A0A376BMI5</accession>
<dbReference type="Pfam" id="PF13589">
    <property type="entry name" value="HATPase_c_3"/>
    <property type="match status" value="1"/>
</dbReference>